<dbReference type="OrthoDB" id="9806342at2"/>
<dbReference type="RefSeq" id="WP_013274868.1">
    <property type="nucleotide sequence ID" value="NC_014377.1"/>
</dbReference>
<feature type="domain" description="NodB homology" evidence="3">
    <location>
        <begin position="91"/>
        <end position="273"/>
    </location>
</feature>
<protein>
    <submittedName>
        <fullName evidence="4">Polysaccharide deacetylase</fullName>
    </submittedName>
</protein>
<dbReference type="InterPro" id="IPR050248">
    <property type="entry name" value="Polysacc_deacetylase_ArnD"/>
</dbReference>
<dbReference type="PANTHER" id="PTHR10587:SF133">
    <property type="entry name" value="CHITIN DEACETYLASE 1-RELATED"/>
    <property type="match status" value="1"/>
</dbReference>
<proteinExistence type="predicted"/>
<accession>D9RYY8</accession>
<dbReference type="GO" id="GO:0046872">
    <property type="term" value="F:metal ion binding"/>
    <property type="evidence" value="ECO:0007669"/>
    <property type="project" value="UniProtKB-KW"/>
</dbReference>
<dbReference type="GO" id="GO:0016020">
    <property type="term" value="C:membrane"/>
    <property type="evidence" value="ECO:0007669"/>
    <property type="project" value="TreeGrafter"/>
</dbReference>
<evidence type="ECO:0000256" key="2">
    <source>
        <dbReference type="ARBA" id="ARBA00022801"/>
    </source>
</evidence>
<dbReference type="GO" id="GO:0016810">
    <property type="term" value="F:hydrolase activity, acting on carbon-nitrogen (but not peptide) bonds"/>
    <property type="evidence" value="ECO:0007669"/>
    <property type="project" value="InterPro"/>
</dbReference>
<keyword evidence="1" id="KW-0479">Metal-binding</keyword>
<dbReference type="Proteomes" id="UP000000272">
    <property type="component" value="Chromosome"/>
</dbReference>
<dbReference type="CDD" id="cd10917">
    <property type="entry name" value="CE4_NodB_like_6s_7s"/>
    <property type="match status" value="1"/>
</dbReference>
<dbReference type="InterPro" id="IPR011330">
    <property type="entry name" value="Glyco_hydro/deAcase_b/a-brl"/>
</dbReference>
<dbReference type="HOGENOM" id="CLU_021264_2_3_9"/>
<dbReference type="PANTHER" id="PTHR10587">
    <property type="entry name" value="GLYCOSYL TRANSFERASE-RELATED"/>
    <property type="match status" value="1"/>
</dbReference>
<dbReference type="eggNOG" id="COG0726">
    <property type="taxonomic scope" value="Bacteria"/>
</dbReference>
<dbReference type="GO" id="GO:0005975">
    <property type="term" value="P:carbohydrate metabolic process"/>
    <property type="evidence" value="ECO:0007669"/>
    <property type="project" value="InterPro"/>
</dbReference>
<evidence type="ECO:0000256" key="1">
    <source>
        <dbReference type="ARBA" id="ARBA00022723"/>
    </source>
</evidence>
<organism evidence="4 5">
    <name type="scientific">Thermosediminibacter oceani (strain ATCC BAA-1034 / DSM 16646 / JW/IW-1228P)</name>
    <dbReference type="NCBI Taxonomy" id="555079"/>
    <lineage>
        <taxon>Bacteria</taxon>
        <taxon>Bacillati</taxon>
        <taxon>Bacillota</taxon>
        <taxon>Clostridia</taxon>
        <taxon>Thermosediminibacterales</taxon>
        <taxon>Thermosediminibacteraceae</taxon>
        <taxon>Thermosediminibacter</taxon>
    </lineage>
</organism>
<evidence type="ECO:0000259" key="3">
    <source>
        <dbReference type="PROSITE" id="PS51677"/>
    </source>
</evidence>
<dbReference type="PROSITE" id="PS51677">
    <property type="entry name" value="NODB"/>
    <property type="match status" value="1"/>
</dbReference>
<gene>
    <name evidence="4" type="ordered locus">Toce_0019</name>
</gene>
<dbReference type="Gene3D" id="3.20.20.370">
    <property type="entry name" value="Glycoside hydrolase/deacetylase"/>
    <property type="match status" value="1"/>
</dbReference>
<keyword evidence="5" id="KW-1185">Reference proteome</keyword>
<sequence length="285" mass="32452">MRKPLIAGILIAIGILLLWAHINGYELRLVPNRREFQTPKYQSRSPKEITEHFKLAGGSERDNRGFPQRKIDDLSSKLPELFYREGPRNVKMVALTFDDGPDSVYTPQILDVLKEQNVKATFFLVGKRAELFPDVVRRMVREGHVVGNHTWSHPNIIKMNNEDMVREILRAEETLSKLTGYRPALFRSPYGSIDEARVKEIAKLNYKVIAWSVDSLDWKSLTAEQVKTNILENVREGSIILQHSAGGGEDLSGSVAALKDVIVTLKKEGYRFVTIPELLKIPYKK</sequence>
<evidence type="ECO:0000313" key="4">
    <source>
        <dbReference type="EMBL" id="ADL06816.1"/>
    </source>
</evidence>
<dbReference type="EMBL" id="CP002131">
    <property type="protein sequence ID" value="ADL06816.1"/>
    <property type="molecule type" value="Genomic_DNA"/>
</dbReference>
<dbReference type="Pfam" id="PF01522">
    <property type="entry name" value="Polysacc_deac_1"/>
    <property type="match status" value="1"/>
</dbReference>
<dbReference type="KEGG" id="toc:Toce_0019"/>
<evidence type="ECO:0000313" key="5">
    <source>
        <dbReference type="Proteomes" id="UP000000272"/>
    </source>
</evidence>
<dbReference type="SUPFAM" id="SSF88713">
    <property type="entry name" value="Glycoside hydrolase/deacetylase"/>
    <property type="match status" value="1"/>
</dbReference>
<keyword evidence="2" id="KW-0378">Hydrolase</keyword>
<dbReference type="STRING" id="555079.Toce_0019"/>
<name>D9RYY8_THEOJ</name>
<reference evidence="4 5" key="1">
    <citation type="journal article" date="2010" name="Stand. Genomic Sci.">
        <title>Complete genome sequence of Thermosediminibacter oceani type strain (JW/IW-1228P).</title>
        <authorList>
            <person name="Pitluck S."/>
            <person name="Yasawong M."/>
            <person name="Munk C."/>
            <person name="Nolan M."/>
            <person name="Lapidus A."/>
            <person name="Lucas S."/>
            <person name="Glavina Del Rio T."/>
            <person name="Tice H."/>
            <person name="Cheng J.F."/>
            <person name="Bruce D."/>
            <person name="Detter C."/>
            <person name="Tapia R."/>
            <person name="Han C."/>
            <person name="Goodwin L."/>
            <person name="Liolios K."/>
            <person name="Ivanova N."/>
            <person name="Mavromatis K."/>
            <person name="Mikhailova N."/>
            <person name="Pati A."/>
            <person name="Chen A."/>
            <person name="Palaniappan K."/>
            <person name="Land M."/>
            <person name="Hauser L."/>
            <person name="Chang Y.J."/>
            <person name="Jeffries C.D."/>
            <person name="Rohde M."/>
            <person name="Spring S."/>
            <person name="Sikorski J."/>
            <person name="Goker M."/>
            <person name="Woyke T."/>
            <person name="Bristow J."/>
            <person name="Eisen J.A."/>
            <person name="Markowitz V."/>
            <person name="Hugenholtz P."/>
            <person name="Kyrpides N.C."/>
            <person name="Klenk H.P."/>
        </authorList>
    </citation>
    <scope>NUCLEOTIDE SEQUENCE [LARGE SCALE GENOMIC DNA]</scope>
    <source>
        <strain evidence="5">ATCC BAA-1034 / DSM 16646 / JW/IW-1228P</strain>
    </source>
</reference>
<dbReference type="InterPro" id="IPR002509">
    <property type="entry name" value="NODB_dom"/>
</dbReference>
<dbReference type="AlphaFoldDB" id="D9RYY8"/>